<sequence length="226" mass="26031">MSNKQRITIEGISWLCVFVPYRDFTWDVNDYLLGLRDDVKSWKEVYWRLWGAVNVLYCHRCGNIFQCSELGHCSYHPMTVDFGNLDCTATKIVGIYPYCQQRVLHFDPSLEGTFRTQQNKENSAESSNNKKDDDVKAENSEGNAEKDKDEEKSSQPEKGKSTEEEQNTELFCVRGKPRNGQLDSGLTRHKRKATTNKNQKKALKMASDYFALRGEGTFDVTNRKNC</sequence>
<name>A0A3M6V1I2_POCDA</name>
<dbReference type="InterPro" id="IPR045902">
    <property type="entry name" value="SANBR-like"/>
</dbReference>
<feature type="non-terminal residue" evidence="2">
    <location>
        <position position="226"/>
    </location>
</feature>
<evidence type="ECO:0000313" key="2">
    <source>
        <dbReference type="EMBL" id="RMX59634.1"/>
    </source>
</evidence>
<keyword evidence="3" id="KW-1185">Reference proteome</keyword>
<feature type="compositionally biased region" description="Basic residues" evidence="1">
    <location>
        <begin position="187"/>
        <end position="200"/>
    </location>
</feature>
<dbReference type="Proteomes" id="UP000275408">
    <property type="component" value="Unassembled WGS sequence"/>
</dbReference>
<dbReference type="PANTHER" id="PTHR20946">
    <property type="entry name" value="SANT AND BTB DOMAIN REGULATOR OF CLASS SWITCH RECOMBINATION"/>
    <property type="match status" value="1"/>
</dbReference>
<comment type="caution">
    <text evidence="2">The sequence shown here is derived from an EMBL/GenBank/DDBJ whole genome shotgun (WGS) entry which is preliminary data.</text>
</comment>
<evidence type="ECO:0000313" key="3">
    <source>
        <dbReference type="Proteomes" id="UP000275408"/>
    </source>
</evidence>
<feature type="region of interest" description="Disordered" evidence="1">
    <location>
        <begin position="116"/>
        <end position="200"/>
    </location>
</feature>
<evidence type="ECO:0000256" key="1">
    <source>
        <dbReference type="SAM" id="MobiDB-lite"/>
    </source>
</evidence>
<dbReference type="AlphaFoldDB" id="A0A3M6V1I2"/>
<dbReference type="EMBL" id="RCHS01000299">
    <property type="protein sequence ID" value="RMX59634.1"/>
    <property type="molecule type" value="Genomic_DNA"/>
</dbReference>
<protein>
    <submittedName>
        <fullName evidence="2">Uncharacterized protein</fullName>
    </submittedName>
</protein>
<dbReference type="OrthoDB" id="550012at2759"/>
<dbReference type="PANTHER" id="PTHR20946:SF0">
    <property type="entry name" value="SANT AND BTB DOMAIN REGULATOR OF CLASS SWITCH RECOMBINATION"/>
    <property type="match status" value="1"/>
</dbReference>
<organism evidence="2 3">
    <name type="scientific">Pocillopora damicornis</name>
    <name type="common">Cauliflower coral</name>
    <name type="synonym">Millepora damicornis</name>
    <dbReference type="NCBI Taxonomy" id="46731"/>
    <lineage>
        <taxon>Eukaryota</taxon>
        <taxon>Metazoa</taxon>
        <taxon>Cnidaria</taxon>
        <taxon>Anthozoa</taxon>
        <taxon>Hexacorallia</taxon>
        <taxon>Scleractinia</taxon>
        <taxon>Astrocoeniina</taxon>
        <taxon>Pocilloporidae</taxon>
        <taxon>Pocillopora</taxon>
    </lineage>
</organism>
<feature type="compositionally biased region" description="Basic and acidic residues" evidence="1">
    <location>
        <begin position="128"/>
        <end position="163"/>
    </location>
</feature>
<reference evidence="2 3" key="1">
    <citation type="journal article" date="2018" name="Sci. Rep.">
        <title>Comparative analysis of the Pocillopora damicornis genome highlights role of immune system in coral evolution.</title>
        <authorList>
            <person name="Cunning R."/>
            <person name="Bay R.A."/>
            <person name="Gillette P."/>
            <person name="Baker A.C."/>
            <person name="Traylor-Knowles N."/>
        </authorList>
    </citation>
    <scope>NUCLEOTIDE SEQUENCE [LARGE SCALE GENOMIC DNA]</scope>
    <source>
        <strain evidence="2">RSMAS</strain>
        <tissue evidence="2">Whole animal</tissue>
    </source>
</reference>
<proteinExistence type="predicted"/>
<gene>
    <name evidence="2" type="ORF">pdam_00010480</name>
</gene>
<accession>A0A3M6V1I2</accession>